<evidence type="ECO:0000256" key="2">
    <source>
        <dbReference type="ARBA" id="ARBA00022737"/>
    </source>
</evidence>
<dbReference type="SUPFAM" id="SSF52540">
    <property type="entry name" value="P-loop containing nucleoside triphosphate hydrolases"/>
    <property type="match status" value="1"/>
</dbReference>
<dbReference type="InterPro" id="IPR020472">
    <property type="entry name" value="WD40_PAC1"/>
</dbReference>
<feature type="repeat" description="WD" evidence="3">
    <location>
        <begin position="1075"/>
        <end position="1116"/>
    </location>
</feature>
<feature type="repeat" description="WD" evidence="3">
    <location>
        <begin position="1315"/>
        <end position="1356"/>
    </location>
</feature>
<dbReference type="CDD" id="cd00200">
    <property type="entry name" value="WD40"/>
    <property type="match status" value="1"/>
</dbReference>
<name>E4V1X6_ARTGP</name>
<sequence length="1481" mass="163571">MGLLGSQEIASTKTVSSTDYIFLDLCLFYQDTLNSLPNGESAMEGIANVAAVIDVSARVATLCFRYYQSVNYAGLEIRNLLECTGRLKTTLESVQDLLDGPFGNQLKTSQKLRRSLDSTREHLDDAVMQLERKLRIGRKTRYISRIQALRWPFDSKSITKTFENLQLDQASLDSALQIDQTAEILNIHIKLAMATLPVAKEAAFNSHANEHDPKCHPGTRAQLLAEICKQLENPGGKCILWLQGIAGTGKSTIARSIAAHFSKAKGIATATFFFKKGEGDRDKASLLFTTIASQLLQRLPFMAPYVMEALNEDPAIINKSIKDQFQNLIIDPLKRCKKIPGFPTLIVVVIDALDECRRGNDAAAIIHSLPQAAELITVRLRFFITSRPEFHIRRSFKRVRATDFVLHEVPKADISKDISTFLRFRLDGIRDEFNDNVCSGSELPPDWPGPARFQALVRKAVPLFIFASTACDFIEDINCGDPDEQLHKLLDYNNANGLPQLYTTYLPILNQLLLVPDKGGSKSKPRSQSTTLEVMEWFRVLVGTIILLADPLSPGSLAKLLGKSLRSIESRLSGLHSVLHIPQSPDLPVRLFHLSFRDFLVDAMNRDNNPFWIDEQKAHSKIAGRCVELLSTENALKMDICFLGRPGRPRSEIDQMTIYTQLPPEVQYACIYLAHHLQQSGKPLLDDSQVYCFLTTHLLHWLEALAILGRIRETTRMLGALLDLVDWKRSPRLWALLRDAQRGILMNRSIIDEYPLQIYCSAITFAPETSEVRNIFKSQLPRWITLLPRVDADWNPCVQTFEGIQGDNSIATFSPDGSHIVTASSNKIQFWDTMSGVCTISMTIYDNNIAMDKTSNCHIDSIAISPGGGLLAVAASNREDDLTTLQLWDVITGTCISGFGGHRNQVNAVTFSPDGRLLASASGYTLLQGLQPKDTVVRLWDIATESCIQTLTGHRHPIQSIAFSADSKLLSSVSSDGTALVWDLYSGIPIGPALKGFKFVTFSPKTRQIASLQDEFAISILDIETGTGILTHGALHTNSITSITFSPDGSYLASASKDNTVKMWDVATGACIKTLEGHLNSVNSVAFAPDGSSIISASRDSTVKVWDIVSDRTTGFEGHDTPPTFVTFSLDGSLLLSEVTSKLSRWLNGTTLPPPRSNPHNPYTKHIFLSPDCKRLVTIPGAPDEFYSRIQVWDVKSGAYIKIFENQATPVAPTRPQQVTLWDTTSGDCLRRFQPGFSVGSASFSPDSNRLAVGCLGAIAVLEAESGRTVAELGCSYQWITAVAFSYDNVSLASAAQSGYLEIWSIPARKQLGTLHTRSSNISSIEFSRDGRWLAAGSLEGRFWIWDIKTGHNIKPLDLDTPIYSIAFDKVGLYPKINTEIGTFTVQGSLFTNSTNVAERRTGSQLTMTRQGIGMSKCGTWITWDSDKVLWVPPVFRRSGQMTSALTESTVALSNRSGRLTIISMSSPNTPPSRNTHVQTS</sequence>
<dbReference type="InParanoid" id="E4V1X6"/>
<evidence type="ECO:0000313" key="6">
    <source>
        <dbReference type="Proteomes" id="UP000002669"/>
    </source>
</evidence>
<dbReference type="InterPro" id="IPR011047">
    <property type="entry name" value="Quinoprotein_ADH-like_sf"/>
</dbReference>
<dbReference type="InterPro" id="IPR007111">
    <property type="entry name" value="NACHT_NTPase"/>
</dbReference>
<dbReference type="eggNOG" id="KOG0266">
    <property type="taxonomic scope" value="Eukaryota"/>
</dbReference>
<reference evidence="6" key="1">
    <citation type="journal article" date="2012" name="MBio">
        <title>Comparative genome analysis of Trichophyton rubrum and related dermatophytes reveals candidate genes involved in infection.</title>
        <authorList>
            <person name="Martinez D.A."/>
            <person name="Oliver B.G."/>
            <person name="Graeser Y."/>
            <person name="Goldberg J.M."/>
            <person name="Li W."/>
            <person name="Martinez-Rossi N.M."/>
            <person name="Monod M."/>
            <person name="Shelest E."/>
            <person name="Barton R.C."/>
            <person name="Birch E."/>
            <person name="Brakhage A.A."/>
            <person name="Chen Z."/>
            <person name="Gurr S.J."/>
            <person name="Heiman D."/>
            <person name="Heitman J."/>
            <person name="Kosti I."/>
            <person name="Rossi A."/>
            <person name="Saif S."/>
            <person name="Samalova M."/>
            <person name="Saunders C.W."/>
            <person name="Shea T."/>
            <person name="Summerbell R.C."/>
            <person name="Xu J."/>
            <person name="Young S."/>
            <person name="Zeng Q."/>
            <person name="Birren B.W."/>
            <person name="Cuomo C.A."/>
            <person name="White T.C."/>
        </authorList>
    </citation>
    <scope>NUCLEOTIDE SEQUENCE [LARGE SCALE GENOMIC DNA]</scope>
    <source>
        <strain evidence="6">ATCC MYA-4604 / CBS 118893</strain>
    </source>
</reference>
<proteinExistence type="predicted"/>
<dbReference type="VEuPathDB" id="FungiDB:MGYG_07047"/>
<dbReference type="Pfam" id="PF00400">
    <property type="entry name" value="WD40"/>
    <property type="match status" value="6"/>
</dbReference>
<dbReference type="PROSITE" id="PS00678">
    <property type="entry name" value="WD_REPEATS_1"/>
    <property type="match status" value="3"/>
</dbReference>
<feature type="repeat" description="WD" evidence="3">
    <location>
        <begin position="951"/>
        <end position="984"/>
    </location>
</feature>
<dbReference type="PRINTS" id="PR00320">
    <property type="entry name" value="GPROTEINBRPT"/>
</dbReference>
<feature type="domain" description="NACHT" evidence="4">
    <location>
        <begin position="238"/>
        <end position="388"/>
    </location>
</feature>
<keyword evidence="2" id="KW-0677">Repeat</keyword>
<dbReference type="STRING" id="535722.E4V1X6"/>
<dbReference type="Gene3D" id="2.130.10.10">
    <property type="entry name" value="YVTN repeat-like/Quinoprotein amine dehydrogenase"/>
    <property type="match status" value="4"/>
</dbReference>
<dbReference type="OMA" id="NSHANEH"/>
<feature type="repeat" description="WD" evidence="3">
    <location>
        <begin position="899"/>
        <end position="922"/>
    </location>
</feature>
<feature type="repeat" description="WD" evidence="3">
    <location>
        <begin position="1033"/>
        <end position="1074"/>
    </location>
</feature>
<dbReference type="Pfam" id="PF24883">
    <property type="entry name" value="NPHP3_N"/>
    <property type="match status" value="1"/>
</dbReference>
<organism evidence="6">
    <name type="scientific">Arthroderma gypseum (strain ATCC MYA-4604 / CBS 118893)</name>
    <name type="common">Microsporum gypseum</name>
    <dbReference type="NCBI Taxonomy" id="535722"/>
    <lineage>
        <taxon>Eukaryota</taxon>
        <taxon>Fungi</taxon>
        <taxon>Dikarya</taxon>
        <taxon>Ascomycota</taxon>
        <taxon>Pezizomycotina</taxon>
        <taxon>Eurotiomycetes</taxon>
        <taxon>Eurotiomycetidae</taxon>
        <taxon>Onygenales</taxon>
        <taxon>Arthrodermataceae</taxon>
        <taxon>Nannizzia</taxon>
    </lineage>
</organism>
<dbReference type="InterPro" id="IPR015943">
    <property type="entry name" value="WD40/YVTN_repeat-like_dom_sf"/>
</dbReference>
<dbReference type="EMBL" id="DS989827">
    <property type="protein sequence ID" value="EFR04041.1"/>
    <property type="molecule type" value="Genomic_DNA"/>
</dbReference>
<gene>
    <name evidence="5" type="ORF">MGYG_07047</name>
</gene>
<dbReference type="PANTHER" id="PTHR19848:SF8">
    <property type="entry name" value="F-BOX AND WD REPEAT DOMAIN CONTAINING 7"/>
    <property type="match status" value="1"/>
</dbReference>
<keyword evidence="6" id="KW-1185">Reference proteome</keyword>
<evidence type="ECO:0000256" key="1">
    <source>
        <dbReference type="ARBA" id="ARBA00022574"/>
    </source>
</evidence>
<dbReference type="InterPro" id="IPR001680">
    <property type="entry name" value="WD40_rpt"/>
</dbReference>
<dbReference type="InterPro" id="IPR056884">
    <property type="entry name" value="NPHP3-like_N"/>
</dbReference>
<evidence type="ECO:0000259" key="4">
    <source>
        <dbReference type="PROSITE" id="PS50837"/>
    </source>
</evidence>
<dbReference type="SUPFAM" id="SSF50998">
    <property type="entry name" value="Quinoprotein alcohol dehydrogenase-like"/>
    <property type="match status" value="1"/>
</dbReference>
<protein>
    <submittedName>
        <fullName evidence="5">Vegetative incompatibility protein HET-E-1</fullName>
    </submittedName>
</protein>
<dbReference type="OrthoDB" id="4185255at2759"/>
<dbReference type="SUPFAM" id="SSF50978">
    <property type="entry name" value="WD40 repeat-like"/>
    <property type="match status" value="1"/>
</dbReference>
<dbReference type="PROSITE" id="PS50837">
    <property type="entry name" value="NACHT"/>
    <property type="match status" value="1"/>
</dbReference>
<dbReference type="PROSITE" id="PS50294">
    <property type="entry name" value="WD_REPEATS_REGION"/>
    <property type="match status" value="4"/>
</dbReference>
<dbReference type="HOGENOM" id="CLU_000288_6_16_1"/>
<dbReference type="InterPro" id="IPR027417">
    <property type="entry name" value="P-loop_NTPase"/>
</dbReference>
<dbReference type="SMART" id="SM00320">
    <property type="entry name" value="WD40"/>
    <property type="match status" value="9"/>
</dbReference>
<keyword evidence="1 3" id="KW-0853">WD repeat</keyword>
<dbReference type="PROSITE" id="PS50082">
    <property type="entry name" value="WD_REPEATS_2"/>
    <property type="match status" value="5"/>
</dbReference>
<dbReference type="Gene3D" id="3.40.50.300">
    <property type="entry name" value="P-loop containing nucleotide triphosphate hydrolases"/>
    <property type="match status" value="1"/>
</dbReference>
<evidence type="ECO:0000313" key="5">
    <source>
        <dbReference type="EMBL" id="EFR04041.1"/>
    </source>
</evidence>
<dbReference type="eggNOG" id="KOG0295">
    <property type="taxonomic scope" value="Eukaryota"/>
</dbReference>
<dbReference type="InterPro" id="IPR019775">
    <property type="entry name" value="WD40_repeat_CS"/>
</dbReference>
<evidence type="ECO:0000256" key="3">
    <source>
        <dbReference type="PROSITE-ProRule" id="PRU00221"/>
    </source>
</evidence>
<dbReference type="RefSeq" id="XP_003171049.1">
    <property type="nucleotide sequence ID" value="XM_003171001.1"/>
</dbReference>
<dbReference type="PANTHER" id="PTHR19848">
    <property type="entry name" value="WD40 REPEAT PROTEIN"/>
    <property type="match status" value="1"/>
</dbReference>
<dbReference type="Proteomes" id="UP000002669">
    <property type="component" value="Unassembled WGS sequence"/>
</dbReference>
<dbReference type="InterPro" id="IPR036322">
    <property type="entry name" value="WD40_repeat_dom_sf"/>
</dbReference>
<dbReference type="GeneID" id="10026295"/>
<accession>E4V1X6</accession>